<name>A0ABS2D444_9SPHN</name>
<evidence type="ECO:0000313" key="4">
    <source>
        <dbReference type="Proteomes" id="UP000763641"/>
    </source>
</evidence>
<feature type="chain" id="PRO_5046975523" evidence="1">
    <location>
        <begin position="26"/>
        <end position="195"/>
    </location>
</feature>
<proteinExistence type="predicted"/>
<protein>
    <submittedName>
        <fullName evidence="3">PEP-CTERM sorting domain-containing protein</fullName>
    </submittedName>
</protein>
<evidence type="ECO:0000259" key="2">
    <source>
        <dbReference type="Pfam" id="PF07589"/>
    </source>
</evidence>
<comment type="caution">
    <text evidence="3">The sequence shown here is derived from an EMBL/GenBank/DDBJ whole genome shotgun (WGS) entry which is preliminary data.</text>
</comment>
<dbReference type="EMBL" id="JAFEMC010000001">
    <property type="protein sequence ID" value="MBM6575682.1"/>
    <property type="molecule type" value="Genomic_DNA"/>
</dbReference>
<organism evidence="3 4">
    <name type="scientific">Sphingomonas longa</name>
    <dbReference type="NCBI Taxonomy" id="2778730"/>
    <lineage>
        <taxon>Bacteria</taxon>
        <taxon>Pseudomonadati</taxon>
        <taxon>Pseudomonadota</taxon>
        <taxon>Alphaproteobacteria</taxon>
        <taxon>Sphingomonadales</taxon>
        <taxon>Sphingomonadaceae</taxon>
        <taxon>Sphingomonas</taxon>
    </lineage>
</organism>
<keyword evidence="4" id="KW-1185">Reference proteome</keyword>
<feature type="signal peptide" evidence="1">
    <location>
        <begin position="1"/>
        <end position="25"/>
    </location>
</feature>
<keyword evidence="1" id="KW-0732">Signal</keyword>
<dbReference type="NCBIfam" id="TIGR02595">
    <property type="entry name" value="PEP_CTERM"/>
    <property type="match status" value="1"/>
</dbReference>
<dbReference type="NCBIfam" id="NF035944">
    <property type="entry name" value="PEPxxWA-CTERM"/>
    <property type="match status" value="1"/>
</dbReference>
<feature type="domain" description="Ice-binding protein C-terminal" evidence="2">
    <location>
        <begin position="163"/>
        <end position="187"/>
    </location>
</feature>
<sequence>MKTFIKTAIVASAFAAVALPAAASADTYVFNVAGAQSFGELGDALNDVFTVNIGANSRITDVAYNVSLTAFSPSWLSEATLGFTSSDLSEGVFLNPGFADNFSGTASYADSASLTDLGLDFTVGADGILRLEFFEGFDDSAAIDGIWNSGTVTFTYTPSGAGAVPEPATWAMMIGGFGMVGGAMRRRQKVSVRYA</sequence>
<dbReference type="Proteomes" id="UP000763641">
    <property type="component" value="Unassembled WGS sequence"/>
</dbReference>
<gene>
    <name evidence="3" type="ORF">ILT43_04805</name>
</gene>
<dbReference type="InterPro" id="IPR013424">
    <property type="entry name" value="Ice-binding_C"/>
</dbReference>
<evidence type="ECO:0000313" key="3">
    <source>
        <dbReference type="EMBL" id="MBM6575682.1"/>
    </source>
</evidence>
<reference evidence="3 4" key="1">
    <citation type="submission" date="2020-12" db="EMBL/GenBank/DDBJ databases">
        <title>Sphingomonas sp.</title>
        <authorList>
            <person name="Kim M.K."/>
        </authorList>
    </citation>
    <scope>NUCLEOTIDE SEQUENCE [LARGE SCALE GENOMIC DNA]</scope>
    <source>
        <strain evidence="3 4">BT552</strain>
    </source>
</reference>
<dbReference type="RefSeq" id="WP_204195550.1">
    <property type="nucleotide sequence ID" value="NZ_JAFEMC010000001.1"/>
</dbReference>
<accession>A0ABS2D444</accession>
<evidence type="ECO:0000256" key="1">
    <source>
        <dbReference type="SAM" id="SignalP"/>
    </source>
</evidence>
<dbReference type="Pfam" id="PF07589">
    <property type="entry name" value="PEP-CTERM"/>
    <property type="match status" value="1"/>
</dbReference>